<keyword evidence="3" id="KW-1185">Reference proteome</keyword>
<comment type="caution">
    <text evidence="2">The sequence shown here is derived from an EMBL/GenBank/DDBJ whole genome shotgun (WGS) entry which is preliminary data.</text>
</comment>
<accession>U2QA57</accession>
<dbReference type="EMBL" id="ACVN02000244">
    <property type="protein sequence ID" value="ERK52964.1"/>
    <property type="molecule type" value="Genomic_DNA"/>
</dbReference>
<feature type="transmembrane region" description="Helical" evidence="1">
    <location>
        <begin position="93"/>
        <end position="113"/>
    </location>
</feature>
<evidence type="ECO:0000256" key="1">
    <source>
        <dbReference type="SAM" id="Phobius"/>
    </source>
</evidence>
<evidence type="ECO:0000313" key="3">
    <source>
        <dbReference type="Proteomes" id="UP000017052"/>
    </source>
</evidence>
<reference evidence="2" key="1">
    <citation type="submission" date="2013-08" db="EMBL/GenBank/DDBJ databases">
        <authorList>
            <person name="Durkin A.S."/>
            <person name="Haft D.R."/>
            <person name="McCorrison J."/>
            <person name="Torralba M."/>
            <person name="Gillis M."/>
            <person name="Haft D.H."/>
            <person name="Methe B."/>
            <person name="Sutton G."/>
            <person name="Nelson K.E."/>
        </authorList>
    </citation>
    <scope>NUCLEOTIDE SEQUENCE [LARGE SCALE GENOMIC DNA]</scope>
    <source>
        <strain evidence="2">F0233</strain>
    </source>
</reference>
<dbReference type="RefSeq" id="WP_021798265.1">
    <property type="nucleotide sequence ID" value="NZ_ACVN02000244.1"/>
</dbReference>
<feature type="non-terminal residue" evidence="2">
    <location>
        <position position="1"/>
    </location>
</feature>
<feature type="transmembrane region" description="Helical" evidence="1">
    <location>
        <begin position="28"/>
        <end position="50"/>
    </location>
</feature>
<proteinExistence type="predicted"/>
<dbReference type="Proteomes" id="UP000017052">
    <property type="component" value="Unassembled WGS sequence"/>
</dbReference>
<keyword evidence="1" id="KW-0472">Membrane</keyword>
<keyword evidence="1" id="KW-0812">Transmembrane</keyword>
<protein>
    <submittedName>
        <fullName evidence="2">Uncharacterized protein</fullName>
    </submittedName>
</protein>
<evidence type="ECO:0000313" key="2">
    <source>
        <dbReference type="EMBL" id="ERK52964.1"/>
    </source>
</evidence>
<feature type="transmembrane region" description="Helical" evidence="1">
    <location>
        <begin position="62"/>
        <end position="81"/>
    </location>
</feature>
<sequence length="137" mass="14118">VLLLALLVVPPVLRSARGATSDAAAAGILLLAVGAVAVGAVLFVLAVIGLVRSRGTPRLGALLLVVDGIVQLVYGLVGGQVLTVDALRDSVLLWSWALVSILLTVLGCVLVLMKARPLGTTVMPRHQGDKGRDDKGR</sequence>
<keyword evidence="1" id="KW-1133">Transmembrane helix</keyword>
<gene>
    <name evidence="2" type="ORF">HMPREF0682_1604</name>
</gene>
<dbReference type="AlphaFoldDB" id="U2QA57"/>
<name>U2QA57_9ACTN</name>
<organism evidence="2 3">
    <name type="scientific">Propionibacterium acidifaciens F0233</name>
    <dbReference type="NCBI Taxonomy" id="553198"/>
    <lineage>
        <taxon>Bacteria</taxon>
        <taxon>Bacillati</taxon>
        <taxon>Actinomycetota</taxon>
        <taxon>Actinomycetes</taxon>
        <taxon>Propionibacteriales</taxon>
        <taxon>Propionibacteriaceae</taxon>
        <taxon>Propionibacterium</taxon>
    </lineage>
</organism>